<keyword evidence="1" id="KW-0472">Membrane</keyword>
<keyword evidence="1" id="KW-1133">Transmembrane helix</keyword>
<dbReference type="PANTHER" id="PTHR40400">
    <property type="entry name" value="SLR1512 PROTEIN"/>
    <property type="match status" value="1"/>
</dbReference>
<accession>A0A286GLQ3</accession>
<dbReference type="OrthoDB" id="345121at2"/>
<evidence type="ECO:0000313" key="3">
    <source>
        <dbReference type="Proteomes" id="UP000219621"/>
    </source>
</evidence>
<feature type="transmembrane region" description="Helical" evidence="1">
    <location>
        <begin position="171"/>
        <end position="189"/>
    </location>
</feature>
<feature type="transmembrane region" description="Helical" evidence="1">
    <location>
        <begin position="43"/>
        <end position="62"/>
    </location>
</feature>
<feature type="transmembrane region" description="Helical" evidence="1">
    <location>
        <begin position="195"/>
        <end position="215"/>
    </location>
</feature>
<feature type="transmembrane region" description="Helical" evidence="1">
    <location>
        <begin position="266"/>
        <end position="287"/>
    </location>
</feature>
<dbReference type="Proteomes" id="UP000219621">
    <property type="component" value="Unassembled WGS sequence"/>
</dbReference>
<organism evidence="2 3">
    <name type="scientific">Caenispirillum bisanense</name>
    <dbReference type="NCBI Taxonomy" id="414052"/>
    <lineage>
        <taxon>Bacteria</taxon>
        <taxon>Pseudomonadati</taxon>
        <taxon>Pseudomonadota</taxon>
        <taxon>Alphaproteobacteria</taxon>
        <taxon>Rhodospirillales</taxon>
        <taxon>Novispirillaceae</taxon>
        <taxon>Caenispirillum</taxon>
    </lineage>
</organism>
<evidence type="ECO:0000256" key="1">
    <source>
        <dbReference type="SAM" id="Phobius"/>
    </source>
</evidence>
<dbReference type="PROSITE" id="PS00221">
    <property type="entry name" value="MIP"/>
    <property type="match status" value="1"/>
</dbReference>
<sequence>MPDVLSLAGETLLSPLVLFFALGVAAGLARSDLTIPEAVAKGLSLYLMLAIGFKGGAAMAAHGLHGEVIAALLGGIALSFALPLGAYPVLRRLCGLDAVNAAAVAAHYGSISVVTFVAATSLLQTIGVAWDGYMVAVVAAMETPAILTGLWLAGRGGARVGESGGALGREVLLNGSVVLLVGSFVIGWITGDKGLATIAPFIVDPFKGVLCLFLLDMGLVAARRFRDGKAISAPLVVFGLVMPPIGGVAGGLLGLALGLAPGNATLLAVLGASASYIAVPAALRMALPQANPAVSITLALGVTFPFNLTIGIPLYHAMITTLAGGTP</sequence>
<gene>
    <name evidence="2" type="ORF">SAMN05421508_105343</name>
</gene>
<proteinExistence type="predicted"/>
<feature type="transmembrane region" description="Helical" evidence="1">
    <location>
        <begin position="12"/>
        <end position="31"/>
    </location>
</feature>
<keyword evidence="3" id="KW-1185">Reference proteome</keyword>
<feature type="transmembrane region" description="Helical" evidence="1">
    <location>
        <begin position="102"/>
        <end position="126"/>
    </location>
</feature>
<keyword evidence="1" id="KW-0812">Transmembrane</keyword>
<name>A0A286GLQ3_9PROT</name>
<protein>
    <recommendedName>
        <fullName evidence="4">Sodium-dependent bicarbonate transport family permease</fullName>
    </recommendedName>
</protein>
<dbReference type="Pfam" id="PF05982">
    <property type="entry name" value="Sbt_1"/>
    <property type="match status" value="1"/>
</dbReference>
<dbReference type="InterPro" id="IPR022357">
    <property type="entry name" value="MIP_CS"/>
</dbReference>
<feature type="transmembrane region" description="Helical" evidence="1">
    <location>
        <begin position="132"/>
        <end position="151"/>
    </location>
</feature>
<dbReference type="PANTHER" id="PTHR40400:SF1">
    <property type="entry name" value="SLR1512 PROTEIN"/>
    <property type="match status" value="1"/>
</dbReference>
<dbReference type="RefSeq" id="WP_097279708.1">
    <property type="nucleotide sequence ID" value="NZ_OCNJ01000005.1"/>
</dbReference>
<dbReference type="EMBL" id="OCNJ01000005">
    <property type="protein sequence ID" value="SOD96471.1"/>
    <property type="molecule type" value="Genomic_DNA"/>
</dbReference>
<feature type="transmembrane region" description="Helical" evidence="1">
    <location>
        <begin position="235"/>
        <end position="260"/>
    </location>
</feature>
<evidence type="ECO:0000313" key="2">
    <source>
        <dbReference type="EMBL" id="SOD96471.1"/>
    </source>
</evidence>
<evidence type="ECO:0008006" key="4">
    <source>
        <dbReference type="Google" id="ProtNLM"/>
    </source>
</evidence>
<dbReference type="InterPro" id="IPR010293">
    <property type="entry name" value="Sbt_1"/>
</dbReference>
<dbReference type="AlphaFoldDB" id="A0A286GLQ3"/>
<feature type="transmembrane region" description="Helical" evidence="1">
    <location>
        <begin position="68"/>
        <end position="90"/>
    </location>
</feature>
<feature type="transmembrane region" description="Helical" evidence="1">
    <location>
        <begin position="294"/>
        <end position="315"/>
    </location>
</feature>
<reference evidence="2 3" key="1">
    <citation type="submission" date="2017-09" db="EMBL/GenBank/DDBJ databases">
        <authorList>
            <person name="Ehlers B."/>
            <person name="Leendertz F.H."/>
        </authorList>
    </citation>
    <scope>NUCLEOTIDE SEQUENCE [LARGE SCALE GENOMIC DNA]</scope>
    <source>
        <strain evidence="2 3">USBA 140</strain>
    </source>
</reference>